<evidence type="ECO:0000313" key="1">
    <source>
        <dbReference type="EMBL" id="MBX63746.1"/>
    </source>
</evidence>
<organism evidence="1">
    <name type="scientific">Rhizophora mucronata</name>
    <name type="common">Asiatic mangrove</name>
    <dbReference type="NCBI Taxonomy" id="61149"/>
    <lineage>
        <taxon>Eukaryota</taxon>
        <taxon>Viridiplantae</taxon>
        <taxon>Streptophyta</taxon>
        <taxon>Embryophyta</taxon>
        <taxon>Tracheophyta</taxon>
        <taxon>Spermatophyta</taxon>
        <taxon>Magnoliopsida</taxon>
        <taxon>eudicotyledons</taxon>
        <taxon>Gunneridae</taxon>
        <taxon>Pentapetalae</taxon>
        <taxon>rosids</taxon>
        <taxon>fabids</taxon>
        <taxon>Malpighiales</taxon>
        <taxon>Rhizophoraceae</taxon>
        <taxon>Rhizophora</taxon>
    </lineage>
</organism>
<sequence length="22" mass="2491">MNLIPNDQLSPKLSKCSFQLLT</sequence>
<reference evidence="1" key="1">
    <citation type="submission" date="2018-02" db="EMBL/GenBank/DDBJ databases">
        <title>Rhizophora mucronata_Transcriptome.</title>
        <authorList>
            <person name="Meera S.P."/>
            <person name="Sreeshan A."/>
            <person name="Augustine A."/>
        </authorList>
    </citation>
    <scope>NUCLEOTIDE SEQUENCE</scope>
    <source>
        <tissue evidence="1">Leaf</tissue>
    </source>
</reference>
<name>A0A2P2Q9U2_RHIMU</name>
<dbReference type="AlphaFoldDB" id="A0A2P2Q9U2"/>
<accession>A0A2P2Q9U2</accession>
<dbReference type="EMBL" id="GGEC01083262">
    <property type="protein sequence ID" value="MBX63746.1"/>
    <property type="molecule type" value="Transcribed_RNA"/>
</dbReference>
<protein>
    <submittedName>
        <fullName evidence="1">Uncharacterized protein</fullName>
    </submittedName>
</protein>
<proteinExistence type="predicted"/>